<evidence type="ECO:0000313" key="1">
    <source>
        <dbReference type="EMBL" id="OXA57037.1"/>
    </source>
</evidence>
<comment type="caution">
    <text evidence="1">The sequence shown here is derived from an EMBL/GenBank/DDBJ whole genome shotgun (WGS) entry which is preliminary data.</text>
</comment>
<reference evidence="1 2" key="1">
    <citation type="submission" date="2015-12" db="EMBL/GenBank/DDBJ databases">
        <title>The genome of Folsomia candida.</title>
        <authorList>
            <person name="Faddeeva A."/>
            <person name="Derks M.F."/>
            <person name="Anvar Y."/>
            <person name="Smit S."/>
            <person name="Van Straalen N."/>
            <person name="Roelofs D."/>
        </authorList>
    </citation>
    <scope>NUCLEOTIDE SEQUENCE [LARGE SCALE GENOMIC DNA]</scope>
    <source>
        <strain evidence="1 2">VU population</strain>
        <tissue evidence="1">Whole body</tissue>
    </source>
</reference>
<feature type="non-terminal residue" evidence="1">
    <location>
        <position position="1"/>
    </location>
</feature>
<evidence type="ECO:0000313" key="2">
    <source>
        <dbReference type="Proteomes" id="UP000198287"/>
    </source>
</evidence>
<keyword evidence="2" id="KW-1185">Reference proteome</keyword>
<name>A0A226EIU6_FOLCA</name>
<dbReference type="Proteomes" id="UP000198287">
    <property type="component" value="Unassembled WGS sequence"/>
</dbReference>
<gene>
    <name evidence="1" type="ORF">Fcan01_06532</name>
</gene>
<protein>
    <submittedName>
        <fullName evidence="1">Uncharacterized protein</fullName>
    </submittedName>
</protein>
<proteinExistence type="predicted"/>
<dbReference type="AlphaFoldDB" id="A0A226EIU6"/>
<dbReference type="EMBL" id="LNIX01000003">
    <property type="protein sequence ID" value="OXA57037.1"/>
    <property type="molecule type" value="Genomic_DNA"/>
</dbReference>
<organism evidence="1 2">
    <name type="scientific">Folsomia candida</name>
    <name type="common">Springtail</name>
    <dbReference type="NCBI Taxonomy" id="158441"/>
    <lineage>
        <taxon>Eukaryota</taxon>
        <taxon>Metazoa</taxon>
        <taxon>Ecdysozoa</taxon>
        <taxon>Arthropoda</taxon>
        <taxon>Hexapoda</taxon>
        <taxon>Collembola</taxon>
        <taxon>Entomobryomorpha</taxon>
        <taxon>Isotomoidea</taxon>
        <taxon>Isotomidae</taxon>
        <taxon>Proisotominae</taxon>
        <taxon>Folsomia</taxon>
    </lineage>
</organism>
<accession>A0A226EIU6</accession>
<sequence>FTLLIPSSGSRAKTATRTSKMLRFNFDYYYQPLLLILGVTRIQQVSTSDKNMQEFILYTEKYPASQYCNRATCESRSFNGNLKDLTQLWGRAAHNTVKSWCSATQGMWLFFSDTNFSPNSSYSGFVKTSRPDSDRTRSSVMQCVNLPKNQGIRSIRHFAHANLSIPAMTLFTLDYDSGTLQKEFFIDGEAVSLPAPMTFAAYAFSGFEPWTIFDQVNFRGSTTCLNLPRDFDPKQNSDVALLSAGINVDIILGSARLGCSGDEDYNLYPLNSTTAVLNLGDSLTLFFEHGSRNQQSQPDAVNETIIIDELPNDDIFPPPAFIVTVRDMGSGNNNSTSQIYFSGLELVLPDVYNVTSFLPINPKRNVTMEGHWELCSDLDFTGICTCLLANNTNIAILEPDIIFMSARFGCSVSKEVGKGGGSRLILQQYTSFLIFVIITIFY</sequence>